<dbReference type="AlphaFoldDB" id="A0A336K4W7"/>
<evidence type="ECO:0000313" key="1">
    <source>
        <dbReference type="EMBL" id="SSW99501.1"/>
    </source>
</evidence>
<protein>
    <submittedName>
        <fullName evidence="1">CSON015590 protein</fullName>
    </submittedName>
</protein>
<organism evidence="1">
    <name type="scientific">Culicoides sonorensis</name>
    <name type="common">Biting midge</name>
    <dbReference type="NCBI Taxonomy" id="179676"/>
    <lineage>
        <taxon>Eukaryota</taxon>
        <taxon>Metazoa</taxon>
        <taxon>Ecdysozoa</taxon>
        <taxon>Arthropoda</taxon>
        <taxon>Hexapoda</taxon>
        <taxon>Insecta</taxon>
        <taxon>Pterygota</taxon>
        <taxon>Neoptera</taxon>
        <taxon>Endopterygota</taxon>
        <taxon>Diptera</taxon>
        <taxon>Nematocera</taxon>
        <taxon>Chironomoidea</taxon>
        <taxon>Ceratopogonidae</taxon>
        <taxon>Ceratopogoninae</taxon>
        <taxon>Culicoides</taxon>
        <taxon>Monoculicoides</taxon>
    </lineage>
</organism>
<dbReference type="EMBL" id="UFQT01000099">
    <property type="protein sequence ID" value="SSX19881.1"/>
    <property type="molecule type" value="Genomic_DNA"/>
</dbReference>
<gene>
    <name evidence="1" type="primary">CSON015590</name>
</gene>
<dbReference type="OMA" id="QFAENIF"/>
<sequence length="234" mass="27633">MDEIIEITADSNPLDRQQCVDHILNILRELTPEEAYIFDREDAVSDISELSDPFEEMAEYRPKPKPKAEIKKDDKGMSFKQTLSGYPPEVSKLYEDVYLLLKENPTAKIVEPTNTPPFEGFKKNPDFMKKCQNMIDSVGFDHYLAEKRREEERLRKKKSGRKSPPVEFDIETTSFPSMWRQIEAEAQKGVFEITQPGYNRYEYVNLDWIKREKVPEEKMDLIRNKCEQWLKIKK</sequence>
<proteinExistence type="predicted"/>
<reference evidence="2" key="2">
    <citation type="submission" date="2018-07" db="EMBL/GenBank/DDBJ databases">
        <authorList>
            <person name="Quirk P.G."/>
            <person name="Krulwich T.A."/>
        </authorList>
    </citation>
    <scope>NUCLEOTIDE SEQUENCE</scope>
</reference>
<reference evidence="1" key="1">
    <citation type="submission" date="2018-04" db="EMBL/GenBank/DDBJ databases">
        <authorList>
            <person name="Go L.Y."/>
            <person name="Mitchell J.A."/>
        </authorList>
    </citation>
    <scope>NUCLEOTIDE SEQUENCE</scope>
    <source>
        <tissue evidence="1">Whole organism</tissue>
    </source>
</reference>
<accession>A0A336K4W7</accession>
<dbReference type="VEuPathDB" id="VectorBase:CSON015590"/>
<name>A0A336K4W7_CULSO</name>
<evidence type="ECO:0000313" key="2">
    <source>
        <dbReference type="EMBL" id="SSX19881.1"/>
    </source>
</evidence>
<dbReference type="EMBL" id="UFQS01000099">
    <property type="protein sequence ID" value="SSW99501.1"/>
    <property type="molecule type" value="Genomic_DNA"/>
</dbReference>